<keyword evidence="11" id="KW-0449">Lipoprotein</keyword>
<feature type="active site" description="Nucleophile" evidence="9">
    <location>
        <position position="209"/>
    </location>
</feature>
<dbReference type="PANTHER" id="PTHR30582">
    <property type="entry name" value="L,D-TRANSPEPTIDASE"/>
    <property type="match status" value="1"/>
</dbReference>
<dbReference type="Proteomes" id="UP000199585">
    <property type="component" value="Unassembled WGS sequence"/>
</dbReference>
<dbReference type="InterPro" id="IPR050979">
    <property type="entry name" value="LD-transpeptidase"/>
</dbReference>
<dbReference type="GO" id="GO:0071555">
    <property type="term" value="P:cell wall organization"/>
    <property type="evidence" value="ECO:0007669"/>
    <property type="project" value="UniProtKB-UniRule"/>
</dbReference>
<dbReference type="UniPathway" id="UPA00219"/>
<proteinExistence type="inferred from homology"/>
<evidence type="ECO:0000256" key="2">
    <source>
        <dbReference type="ARBA" id="ARBA00005992"/>
    </source>
</evidence>
<keyword evidence="12" id="KW-1185">Reference proteome</keyword>
<dbReference type="Pfam" id="PF03734">
    <property type="entry name" value="YkuD"/>
    <property type="match status" value="1"/>
</dbReference>
<evidence type="ECO:0000313" key="11">
    <source>
        <dbReference type="EMBL" id="SEM98263.1"/>
    </source>
</evidence>
<evidence type="ECO:0000256" key="6">
    <source>
        <dbReference type="ARBA" id="ARBA00022960"/>
    </source>
</evidence>
<comment type="similarity">
    <text evidence="2">Belongs to the YkuD family.</text>
</comment>
<dbReference type="STRING" id="245187.SAMN04488003_107101"/>
<keyword evidence="3" id="KW-0328">Glycosyltransferase</keyword>
<evidence type="ECO:0000313" key="12">
    <source>
        <dbReference type="Proteomes" id="UP000199585"/>
    </source>
</evidence>
<keyword evidence="6 9" id="KW-0133">Cell shape</keyword>
<dbReference type="SUPFAM" id="SSF141523">
    <property type="entry name" value="L,D-transpeptidase catalytic domain-like"/>
    <property type="match status" value="1"/>
</dbReference>
<sequence>MTLEWCCPMNMPATPSLAPSGHLTRRSFGALLLATSAAACAPQVPESAPVAVAPDWLPEYAPLRDAGYDLPAIPLQFTQGINRRMEGIYTGEAPPGSIDVDPYAKFLYHVKLDGTATRYPVGVGRQGRTLSGLATIQDKRAWPGWTPTANMLRTEPEVYGGFRNGVPGGLRSPLGARALYIHRNGRDTYYRVHGTNDLPSIGNSGSAGCIRLFNQDIIHLFNNVDLPMTINIRSEVESLRVDPENYNRGVELPPTIISADELLNSEAVASDRAPDLSQLASNF</sequence>
<dbReference type="InterPro" id="IPR038063">
    <property type="entry name" value="Transpep_catalytic_dom"/>
</dbReference>
<protein>
    <submittedName>
        <fullName evidence="11">Lipoprotein-anchoring transpeptidase ErfK/SrfK</fullName>
    </submittedName>
</protein>
<evidence type="ECO:0000256" key="8">
    <source>
        <dbReference type="ARBA" id="ARBA00023316"/>
    </source>
</evidence>
<dbReference type="EMBL" id="FOCI01000007">
    <property type="protein sequence ID" value="SEM98263.1"/>
    <property type="molecule type" value="Genomic_DNA"/>
</dbReference>
<evidence type="ECO:0000256" key="3">
    <source>
        <dbReference type="ARBA" id="ARBA00022676"/>
    </source>
</evidence>
<gene>
    <name evidence="11" type="ORF">SAMN04488003_107101</name>
</gene>
<evidence type="ECO:0000259" key="10">
    <source>
        <dbReference type="PROSITE" id="PS52029"/>
    </source>
</evidence>
<evidence type="ECO:0000256" key="5">
    <source>
        <dbReference type="ARBA" id="ARBA00022801"/>
    </source>
</evidence>
<dbReference type="GO" id="GO:0018104">
    <property type="term" value="P:peptidoglycan-protein cross-linking"/>
    <property type="evidence" value="ECO:0007669"/>
    <property type="project" value="TreeGrafter"/>
</dbReference>
<dbReference type="GO" id="GO:0071972">
    <property type="term" value="F:peptidoglycan L,D-transpeptidase activity"/>
    <property type="evidence" value="ECO:0007669"/>
    <property type="project" value="TreeGrafter"/>
</dbReference>
<accession>A0A1H8CSZ4</accession>
<dbReference type="GO" id="GO:0008360">
    <property type="term" value="P:regulation of cell shape"/>
    <property type="evidence" value="ECO:0007669"/>
    <property type="project" value="UniProtKB-UniRule"/>
</dbReference>
<name>A0A1H8CSZ4_9RHOB</name>
<feature type="active site" description="Proton donor/acceptor" evidence="9">
    <location>
        <position position="193"/>
    </location>
</feature>
<comment type="pathway">
    <text evidence="1 9">Cell wall biogenesis; peptidoglycan biosynthesis.</text>
</comment>
<reference evidence="11 12" key="1">
    <citation type="submission" date="2016-10" db="EMBL/GenBank/DDBJ databases">
        <authorList>
            <person name="de Groot N.N."/>
        </authorList>
    </citation>
    <scope>NUCLEOTIDE SEQUENCE [LARGE SCALE GENOMIC DNA]</scope>
    <source>
        <strain evidence="11 12">DSM 16213</strain>
    </source>
</reference>
<evidence type="ECO:0000256" key="4">
    <source>
        <dbReference type="ARBA" id="ARBA00022679"/>
    </source>
</evidence>
<evidence type="ECO:0000256" key="7">
    <source>
        <dbReference type="ARBA" id="ARBA00022984"/>
    </source>
</evidence>
<keyword evidence="4" id="KW-0808">Transferase</keyword>
<feature type="domain" description="L,D-TPase catalytic" evidence="10">
    <location>
        <begin position="96"/>
        <end position="233"/>
    </location>
</feature>
<dbReference type="PANTHER" id="PTHR30582:SF24">
    <property type="entry name" value="L,D-TRANSPEPTIDASE ERFK_SRFK-RELATED"/>
    <property type="match status" value="1"/>
</dbReference>
<dbReference type="GO" id="GO:0005576">
    <property type="term" value="C:extracellular region"/>
    <property type="evidence" value="ECO:0007669"/>
    <property type="project" value="TreeGrafter"/>
</dbReference>
<dbReference type="InterPro" id="IPR005490">
    <property type="entry name" value="LD_TPept_cat_dom"/>
</dbReference>
<keyword evidence="8 9" id="KW-0961">Cell wall biogenesis/degradation</keyword>
<evidence type="ECO:0000256" key="9">
    <source>
        <dbReference type="PROSITE-ProRule" id="PRU01373"/>
    </source>
</evidence>
<keyword evidence="7 9" id="KW-0573">Peptidoglycan synthesis</keyword>
<dbReference type="PROSITE" id="PS52029">
    <property type="entry name" value="LD_TPASE"/>
    <property type="match status" value="1"/>
</dbReference>
<organism evidence="11 12">
    <name type="scientific">Loktanella fryxellensis</name>
    <dbReference type="NCBI Taxonomy" id="245187"/>
    <lineage>
        <taxon>Bacteria</taxon>
        <taxon>Pseudomonadati</taxon>
        <taxon>Pseudomonadota</taxon>
        <taxon>Alphaproteobacteria</taxon>
        <taxon>Rhodobacterales</taxon>
        <taxon>Roseobacteraceae</taxon>
        <taxon>Loktanella</taxon>
    </lineage>
</organism>
<dbReference type="GO" id="GO:0016757">
    <property type="term" value="F:glycosyltransferase activity"/>
    <property type="evidence" value="ECO:0007669"/>
    <property type="project" value="UniProtKB-KW"/>
</dbReference>
<evidence type="ECO:0000256" key="1">
    <source>
        <dbReference type="ARBA" id="ARBA00004752"/>
    </source>
</evidence>
<dbReference type="CDD" id="cd16913">
    <property type="entry name" value="YkuD_like"/>
    <property type="match status" value="1"/>
</dbReference>
<dbReference type="AlphaFoldDB" id="A0A1H8CSZ4"/>
<dbReference type="Gene3D" id="2.40.440.10">
    <property type="entry name" value="L,D-transpeptidase catalytic domain-like"/>
    <property type="match status" value="1"/>
</dbReference>
<keyword evidence="5" id="KW-0378">Hydrolase</keyword>